<feature type="region of interest" description="Disordered" evidence="1">
    <location>
        <begin position="83"/>
        <end position="118"/>
    </location>
</feature>
<feature type="compositionally biased region" description="Low complexity" evidence="1">
    <location>
        <begin position="85"/>
        <end position="105"/>
    </location>
</feature>
<evidence type="ECO:0000313" key="2">
    <source>
        <dbReference type="EMBL" id="LAB41251.1"/>
    </source>
</evidence>
<organism evidence="2">
    <name type="scientific">Micrurus spixii</name>
    <name type="common">Amazon coral snake</name>
    <dbReference type="NCBI Taxonomy" id="129469"/>
    <lineage>
        <taxon>Eukaryota</taxon>
        <taxon>Metazoa</taxon>
        <taxon>Chordata</taxon>
        <taxon>Craniata</taxon>
        <taxon>Vertebrata</taxon>
        <taxon>Euteleostomi</taxon>
        <taxon>Lepidosauria</taxon>
        <taxon>Squamata</taxon>
        <taxon>Bifurcata</taxon>
        <taxon>Unidentata</taxon>
        <taxon>Episquamata</taxon>
        <taxon>Toxicofera</taxon>
        <taxon>Serpentes</taxon>
        <taxon>Colubroidea</taxon>
        <taxon>Elapidae</taxon>
        <taxon>Elapinae</taxon>
        <taxon>Micrurus</taxon>
    </lineage>
</organism>
<dbReference type="AlphaFoldDB" id="A0A2D4N6D4"/>
<proteinExistence type="predicted"/>
<evidence type="ECO:0000256" key="1">
    <source>
        <dbReference type="SAM" id="MobiDB-lite"/>
    </source>
</evidence>
<dbReference type="EMBL" id="IACM01147031">
    <property type="protein sequence ID" value="LAB41251.1"/>
    <property type="molecule type" value="Transcribed_RNA"/>
</dbReference>
<protein>
    <submittedName>
        <fullName evidence="2">Uncharacterized protein</fullName>
    </submittedName>
</protein>
<sequence>MAVENIENPSTPKQSVPLLKEATDHPSRSPVKRYSDDYILVSKKEGKVVSSSEQEQILPVSQDMNMKSEAPCHTSLAFTDPLLGSMSASSSNLSSSPDDSSSNNSKDSDFTIVSPLEM</sequence>
<feature type="region of interest" description="Disordered" evidence="1">
    <location>
        <begin position="1"/>
        <end position="34"/>
    </location>
</feature>
<reference evidence="2" key="2">
    <citation type="submission" date="2017-11" db="EMBL/GenBank/DDBJ databases">
        <title>Coralsnake Venomics: Analyses of Venom Gland Transcriptomes and Proteomes of Six Brazilian Taxa.</title>
        <authorList>
            <person name="Aird S.D."/>
            <person name="Jorge da Silva N."/>
            <person name="Qiu L."/>
            <person name="Villar-Briones A."/>
            <person name="Aparecida-Saddi V."/>
            <person name="Campos-Telles M.P."/>
            <person name="Grau M."/>
            <person name="Mikheyev A.S."/>
        </authorList>
    </citation>
    <scope>NUCLEOTIDE SEQUENCE</scope>
    <source>
        <tissue evidence="2">Venom_gland</tissue>
    </source>
</reference>
<name>A0A2D4N6D4_9SAUR</name>
<accession>A0A2D4N6D4</accession>
<reference evidence="2" key="1">
    <citation type="submission" date="2017-07" db="EMBL/GenBank/DDBJ databases">
        <authorList>
            <person name="Mikheyev A."/>
            <person name="Grau M."/>
        </authorList>
    </citation>
    <scope>NUCLEOTIDE SEQUENCE</scope>
    <source>
        <tissue evidence="2">Venom_gland</tissue>
    </source>
</reference>